<reference evidence="2" key="1">
    <citation type="submission" date="2014-07" db="EMBL/GenBank/DDBJ databases">
        <authorList>
            <person name="Hornung V.Bastian."/>
        </authorList>
    </citation>
    <scope>NUCLEOTIDE SEQUENCE</scope>
    <source>
        <strain evidence="2">PCE-S</strain>
    </source>
</reference>
<keyword evidence="1" id="KW-0143">Chaperone</keyword>
<dbReference type="SUPFAM" id="SSF89155">
    <property type="entry name" value="TorD-like"/>
    <property type="match status" value="1"/>
</dbReference>
<dbReference type="PANTHER" id="PTHR34227:SF1">
    <property type="entry name" value="DIMETHYL SULFOXIDE REDUCTASE CHAPERONE-RELATED"/>
    <property type="match status" value="1"/>
</dbReference>
<dbReference type="PATRIC" id="fig|49338.4.peg.4929"/>
<dbReference type="PANTHER" id="PTHR34227">
    <property type="entry name" value="CHAPERONE PROTEIN YCDY"/>
    <property type="match status" value="1"/>
</dbReference>
<sequence length="230" mass="25961">MDKLSEYSSLLSSRETMYRFLGRFYRVEVNQDLLKQMQGMSFPAESSDAELNQGYRMLEGYLQKLGRDPVTDLAVDYAKVFLGAGMVNAYAAYPYESVYTSPERLVMQDARDEVVALYRAKGLDIVNASIFPEDHITLELEFMSHLCLEARGALHAQNLAAAAKSLQEQRAFLAHHLSNWVPDFCTDVEKHAETDFYKAIAKITAGYLHLELSLLENLIAEIDTEILCGV</sequence>
<name>A0A098B7W9_DESHA</name>
<dbReference type="InterPro" id="IPR050289">
    <property type="entry name" value="TorD/DmsD_chaperones"/>
</dbReference>
<evidence type="ECO:0000313" key="2">
    <source>
        <dbReference type="EMBL" id="CDX04467.1"/>
    </source>
</evidence>
<dbReference type="EMBL" id="LK996017">
    <property type="protein sequence ID" value="CDX04467.1"/>
    <property type="molecule type" value="Genomic_DNA"/>
</dbReference>
<dbReference type="Gene3D" id="1.10.3480.10">
    <property type="entry name" value="TorD-like"/>
    <property type="match status" value="1"/>
</dbReference>
<proteinExistence type="predicted"/>
<dbReference type="InterPro" id="IPR036411">
    <property type="entry name" value="TorD-like_sf"/>
</dbReference>
<evidence type="ECO:0000256" key="1">
    <source>
        <dbReference type="ARBA" id="ARBA00023186"/>
    </source>
</evidence>
<accession>A0A098B7W9</accession>
<protein>
    <submittedName>
        <fullName evidence="2">Cytoplasmic chaperone TorD</fullName>
    </submittedName>
</protein>
<dbReference type="InterPro" id="IPR020945">
    <property type="entry name" value="DMSO/NO3_reduct_chaperone"/>
</dbReference>
<gene>
    <name evidence="2" type="ORF">DPCES_4581</name>
</gene>
<dbReference type="AlphaFoldDB" id="A0A098B7W9"/>
<organism evidence="2">
    <name type="scientific">Desulfitobacterium hafniense</name>
    <name type="common">Desulfitobacterium frappieri</name>
    <dbReference type="NCBI Taxonomy" id="49338"/>
    <lineage>
        <taxon>Bacteria</taxon>
        <taxon>Bacillati</taxon>
        <taxon>Bacillota</taxon>
        <taxon>Clostridia</taxon>
        <taxon>Eubacteriales</taxon>
        <taxon>Desulfitobacteriaceae</taxon>
        <taxon>Desulfitobacterium</taxon>
    </lineage>
</organism>
<dbReference type="Pfam" id="PF02613">
    <property type="entry name" value="Nitrate_red_del"/>
    <property type="match status" value="1"/>
</dbReference>